<evidence type="ECO:0000259" key="7">
    <source>
        <dbReference type="Pfam" id="PF02668"/>
    </source>
</evidence>
<feature type="domain" description="TauD/TfdA-like" evidence="7">
    <location>
        <begin position="56"/>
        <end position="357"/>
    </location>
</feature>
<accession>A0AAD4PZ72</accession>
<dbReference type="SUPFAM" id="SSF51197">
    <property type="entry name" value="Clavaminate synthase-like"/>
    <property type="match status" value="1"/>
</dbReference>
<name>A0AAD4PZ72_9EURO</name>
<keyword evidence="3" id="KW-0479">Metal-binding</keyword>
<evidence type="ECO:0000256" key="2">
    <source>
        <dbReference type="ARBA" id="ARBA00005896"/>
    </source>
</evidence>
<dbReference type="InterPro" id="IPR051323">
    <property type="entry name" value="AtsK-like"/>
</dbReference>
<dbReference type="InterPro" id="IPR003819">
    <property type="entry name" value="TauD/TfdA-like"/>
</dbReference>
<evidence type="ECO:0000313" key="9">
    <source>
        <dbReference type="Proteomes" id="UP001201262"/>
    </source>
</evidence>
<keyword evidence="9" id="KW-1185">Reference proteome</keyword>
<dbReference type="AlphaFoldDB" id="A0AAD4PZ72"/>
<dbReference type="GO" id="GO:0046872">
    <property type="term" value="F:metal ion binding"/>
    <property type="evidence" value="ECO:0007669"/>
    <property type="project" value="UniProtKB-KW"/>
</dbReference>
<reference evidence="8" key="1">
    <citation type="submission" date="2021-12" db="EMBL/GenBank/DDBJ databases">
        <title>Convergent genome expansion in fungi linked to evolution of root-endophyte symbiosis.</title>
        <authorList>
            <consortium name="DOE Joint Genome Institute"/>
            <person name="Ke Y.-H."/>
            <person name="Bonito G."/>
            <person name="Liao H.-L."/>
            <person name="Looney B."/>
            <person name="Rojas-Flechas A."/>
            <person name="Nash J."/>
            <person name="Hameed K."/>
            <person name="Schadt C."/>
            <person name="Martin F."/>
            <person name="Crous P.W."/>
            <person name="Miettinen O."/>
            <person name="Magnuson J.K."/>
            <person name="Labbe J."/>
            <person name="Jacobson D."/>
            <person name="Doktycz M.J."/>
            <person name="Veneault-Fourrey C."/>
            <person name="Kuo A."/>
            <person name="Mondo S."/>
            <person name="Calhoun S."/>
            <person name="Riley R."/>
            <person name="Ohm R."/>
            <person name="LaButti K."/>
            <person name="Andreopoulos B."/>
            <person name="Pangilinan J."/>
            <person name="Nolan M."/>
            <person name="Tritt A."/>
            <person name="Clum A."/>
            <person name="Lipzen A."/>
            <person name="Daum C."/>
            <person name="Barry K."/>
            <person name="Grigoriev I.V."/>
            <person name="Vilgalys R."/>
        </authorList>
    </citation>
    <scope>NUCLEOTIDE SEQUENCE</scope>
    <source>
        <strain evidence="8">PMI_201</strain>
    </source>
</reference>
<proteinExistence type="inferred from homology"/>
<keyword evidence="6" id="KW-0408">Iron</keyword>
<protein>
    <submittedName>
        <fullName evidence="8">Alpha-ketoglutarate-dependent sulfonate dioxygenase</fullName>
    </submittedName>
</protein>
<dbReference type="GO" id="GO:0016706">
    <property type="term" value="F:2-oxoglutarate-dependent dioxygenase activity"/>
    <property type="evidence" value="ECO:0007669"/>
    <property type="project" value="TreeGrafter"/>
</dbReference>
<dbReference type="InterPro" id="IPR042098">
    <property type="entry name" value="TauD-like_sf"/>
</dbReference>
<evidence type="ECO:0000256" key="3">
    <source>
        <dbReference type="ARBA" id="ARBA00022723"/>
    </source>
</evidence>
<evidence type="ECO:0000256" key="1">
    <source>
        <dbReference type="ARBA" id="ARBA00001954"/>
    </source>
</evidence>
<dbReference type="PANTHER" id="PTHR30468">
    <property type="entry name" value="ALPHA-KETOGLUTARATE-DEPENDENT SULFONATE DIOXYGENASE"/>
    <property type="match status" value="1"/>
</dbReference>
<keyword evidence="4 8" id="KW-0223">Dioxygenase</keyword>
<dbReference type="Proteomes" id="UP001201262">
    <property type="component" value="Unassembled WGS sequence"/>
</dbReference>
<dbReference type="GO" id="GO:0005737">
    <property type="term" value="C:cytoplasm"/>
    <property type="evidence" value="ECO:0007669"/>
    <property type="project" value="TreeGrafter"/>
</dbReference>
<evidence type="ECO:0000256" key="6">
    <source>
        <dbReference type="ARBA" id="ARBA00023004"/>
    </source>
</evidence>
<comment type="caution">
    <text evidence="8">The sequence shown here is derived from an EMBL/GenBank/DDBJ whole genome shotgun (WGS) entry which is preliminary data.</text>
</comment>
<dbReference type="EMBL" id="JAJTJA010000008">
    <property type="protein sequence ID" value="KAH8695472.1"/>
    <property type="molecule type" value="Genomic_DNA"/>
</dbReference>
<comment type="cofactor">
    <cofactor evidence="1">
        <name>Fe(2+)</name>
        <dbReference type="ChEBI" id="CHEBI:29033"/>
    </cofactor>
</comment>
<dbReference type="RefSeq" id="XP_046070614.1">
    <property type="nucleotide sequence ID" value="XM_046219095.1"/>
</dbReference>
<sequence length="387" mass="43915">MIAKSESPDKGPLYPDYLPHYDPLEKIQPVGPFEHVDPGHRADPELPNLLKDATKVFELSPHCGTEIHGVQICDLSSEGLDELALMCAERGCLVFRDQTYRDAGFARQKEVAAHFGPLHKHGWMPHPKAAVNSTETEEFVIVFDSKEYDLFQNLPKIVERANINLKSDLRVRKSWSRKSPIQFHVDQSPELQPPGLTFFCMLESPPGAGGDTIISNPKMNRAFERLSPSFRKRLEGLKAIHTTANPIARELRDNGDLAVLRRPITKATHPVVTVHPVTKKKALFVNSSYTQRIVGWDDEESDYMLKFLFDHINRGQDFCCRVRYEPGTVVVWDQRVTQHSQTLDYQPGARRHAFRLTPLSNVPIPSLVEEDDGECAKEEERMMLGLC</sequence>
<comment type="similarity">
    <text evidence="2">Belongs to the TfdA dioxygenase family.</text>
</comment>
<dbReference type="Gene3D" id="3.60.130.10">
    <property type="entry name" value="Clavaminate synthase-like"/>
    <property type="match status" value="1"/>
</dbReference>
<gene>
    <name evidence="8" type="ORF">BGW36DRAFT_409050</name>
</gene>
<evidence type="ECO:0000313" key="8">
    <source>
        <dbReference type="EMBL" id="KAH8695472.1"/>
    </source>
</evidence>
<organism evidence="8 9">
    <name type="scientific">Talaromyces proteolyticus</name>
    <dbReference type="NCBI Taxonomy" id="1131652"/>
    <lineage>
        <taxon>Eukaryota</taxon>
        <taxon>Fungi</taxon>
        <taxon>Dikarya</taxon>
        <taxon>Ascomycota</taxon>
        <taxon>Pezizomycotina</taxon>
        <taxon>Eurotiomycetes</taxon>
        <taxon>Eurotiomycetidae</taxon>
        <taxon>Eurotiales</taxon>
        <taxon>Trichocomaceae</taxon>
        <taxon>Talaromyces</taxon>
        <taxon>Talaromyces sect. Bacilispori</taxon>
    </lineage>
</organism>
<dbReference type="PANTHER" id="PTHR30468:SF1">
    <property type="entry name" value="ALPHA-KETOGLUTARATE-DEPENDENT SULFONATE DIOXYGENASE"/>
    <property type="match status" value="1"/>
</dbReference>
<dbReference type="Pfam" id="PF02668">
    <property type="entry name" value="TauD"/>
    <property type="match status" value="1"/>
</dbReference>
<evidence type="ECO:0000256" key="4">
    <source>
        <dbReference type="ARBA" id="ARBA00022964"/>
    </source>
</evidence>
<dbReference type="GeneID" id="70249382"/>
<keyword evidence="5" id="KW-0560">Oxidoreductase</keyword>
<evidence type="ECO:0000256" key="5">
    <source>
        <dbReference type="ARBA" id="ARBA00023002"/>
    </source>
</evidence>